<dbReference type="GO" id="GO:0006308">
    <property type="term" value="P:DNA catabolic process"/>
    <property type="evidence" value="ECO:0007669"/>
    <property type="project" value="InterPro"/>
</dbReference>
<keyword evidence="3 7" id="KW-0378">Hydrolase</keyword>
<proteinExistence type="inferred from homology"/>
<dbReference type="CDD" id="cd04489">
    <property type="entry name" value="ExoVII_LU_OBF"/>
    <property type="match status" value="1"/>
</dbReference>
<dbReference type="Pfam" id="PF02601">
    <property type="entry name" value="Exonuc_VII_L"/>
    <property type="match status" value="1"/>
</dbReference>
<dbReference type="EC" id="3.1.11.6" evidence="7"/>
<dbReference type="AlphaFoldDB" id="A0A7G9YT33"/>
<organism evidence="7">
    <name type="scientific">Candidatus Methanophagaceae archaeon ANME-1 ERB6</name>
    <dbReference type="NCBI Taxonomy" id="2759912"/>
    <lineage>
        <taxon>Archaea</taxon>
        <taxon>Methanobacteriati</taxon>
        <taxon>Methanobacteriota</taxon>
        <taxon>Stenosarchaea group</taxon>
        <taxon>Methanomicrobia</taxon>
        <taxon>Candidatus Methanophagales</taxon>
        <taxon>Candidatus Methanophagaceae</taxon>
    </lineage>
</organism>
<dbReference type="InterPro" id="IPR020579">
    <property type="entry name" value="Exonuc_VII_lsu_C"/>
</dbReference>
<name>A0A7G9YT33_9EURY</name>
<evidence type="ECO:0000259" key="5">
    <source>
        <dbReference type="Pfam" id="PF02601"/>
    </source>
</evidence>
<evidence type="ECO:0000256" key="1">
    <source>
        <dbReference type="ARBA" id="ARBA00022490"/>
    </source>
</evidence>
<keyword evidence="2" id="KW-0540">Nuclease</keyword>
<dbReference type="GO" id="GO:0009318">
    <property type="term" value="C:exodeoxyribonuclease VII complex"/>
    <property type="evidence" value="ECO:0007669"/>
    <property type="project" value="InterPro"/>
</dbReference>
<evidence type="ECO:0000256" key="2">
    <source>
        <dbReference type="ARBA" id="ARBA00022722"/>
    </source>
</evidence>
<feature type="domain" description="OB-fold nucleic acid binding" evidence="6">
    <location>
        <begin position="62"/>
        <end position="156"/>
    </location>
</feature>
<accession>A0A7G9YT33</accession>
<reference evidence="7" key="1">
    <citation type="submission" date="2020-06" db="EMBL/GenBank/DDBJ databases">
        <title>Unique genomic features of the anaerobic methanotrophic archaea.</title>
        <authorList>
            <person name="Chadwick G.L."/>
            <person name="Skennerton C.T."/>
            <person name="Laso-Perez R."/>
            <person name="Leu A.O."/>
            <person name="Speth D.R."/>
            <person name="Yu H."/>
            <person name="Morgan-Lang C."/>
            <person name="Hatzenpichler R."/>
            <person name="Goudeau D."/>
            <person name="Malmstrom R."/>
            <person name="Brazelton W.J."/>
            <person name="Woyke T."/>
            <person name="Hallam S.J."/>
            <person name="Tyson G.W."/>
            <person name="Wegener G."/>
            <person name="Boetius A."/>
            <person name="Orphan V."/>
        </authorList>
    </citation>
    <scope>NUCLEOTIDE SEQUENCE</scope>
</reference>
<dbReference type="PANTHER" id="PTHR30008">
    <property type="entry name" value="EXODEOXYRIBONUCLEASE 7 LARGE SUBUNIT"/>
    <property type="match status" value="1"/>
</dbReference>
<dbReference type="HAMAP" id="MF_00378">
    <property type="entry name" value="Exonuc_7_L"/>
    <property type="match status" value="1"/>
</dbReference>
<dbReference type="GO" id="GO:0008855">
    <property type="term" value="F:exodeoxyribonuclease VII activity"/>
    <property type="evidence" value="ECO:0007669"/>
    <property type="project" value="UniProtKB-EC"/>
</dbReference>
<evidence type="ECO:0000256" key="3">
    <source>
        <dbReference type="ARBA" id="ARBA00022801"/>
    </source>
</evidence>
<dbReference type="InterPro" id="IPR025824">
    <property type="entry name" value="OB-fold_nuc-bd_dom"/>
</dbReference>
<dbReference type="InterPro" id="IPR003753">
    <property type="entry name" value="Exonuc_VII_L"/>
</dbReference>
<evidence type="ECO:0000313" key="7">
    <source>
        <dbReference type="EMBL" id="QNO51167.1"/>
    </source>
</evidence>
<dbReference type="NCBIfam" id="TIGR00237">
    <property type="entry name" value="xseA"/>
    <property type="match status" value="1"/>
</dbReference>
<dbReference type="Pfam" id="PF13742">
    <property type="entry name" value="tRNA_anti_2"/>
    <property type="match status" value="1"/>
</dbReference>
<dbReference type="EMBL" id="MT631462">
    <property type="protein sequence ID" value="QNO51167.1"/>
    <property type="molecule type" value="Genomic_DNA"/>
</dbReference>
<protein>
    <submittedName>
        <fullName evidence="7">Exodeoxyribonuclease 7 large subunit</fullName>
        <ecNumber evidence="7">3.1.11.6</ecNumber>
    </submittedName>
</protein>
<feature type="domain" description="Exonuclease VII large subunit C-terminal" evidence="5">
    <location>
        <begin position="179"/>
        <end position="400"/>
    </location>
</feature>
<evidence type="ECO:0000256" key="4">
    <source>
        <dbReference type="ARBA" id="ARBA00022839"/>
    </source>
</evidence>
<evidence type="ECO:0000259" key="6">
    <source>
        <dbReference type="Pfam" id="PF13742"/>
    </source>
</evidence>
<keyword evidence="1" id="KW-0963">Cytoplasm</keyword>
<gene>
    <name evidence="7" type="primary">xseA</name>
    <name evidence="7" type="ORF">NIPIMIJO_00007</name>
</gene>
<sequence>MNKQGKGITLTDFLHLKKELGDGNDKVEDKNKSGAESKREVETIKEDLKEILNEKETPHIYAVYEVTKYIRQKLDRDEVLRDVYVKGEISNLRQPTSGHLYFTLKDERSELRCVMFREKNRKLKSIPVDGTSVIARGRISVYERQGKYQLYVDEMQEEGIGALYRAFEQLKKKLKEEGLFDAAYKKPIPGFPRRIGVITSSTGAAIRDILNITRRRFPHVHILLAPVAVQGEEAAPQIVNAIRLMNRVNAEQMKIDVLVVGRGGGSIEELWAFNEEAVVRAIFSSEIPVISAVGHETDFTIADFVADLRAATPSEAAELAVPDKREIENSLSSLKLRMQQNAFKAIEYHRKQLEGVERNILFRTPMEKINQYRQTVDEIKRSITAEITHLIALHKKSLHAITGKLDALSPHAILERGYSICSRLPEGEIVRSVRDIAIGDALRILFSDGEAVSEVKEKKGKGGDIKFKLK</sequence>
<keyword evidence="4" id="KW-0269">Exonuclease</keyword>
<dbReference type="GO" id="GO:0003676">
    <property type="term" value="F:nucleic acid binding"/>
    <property type="evidence" value="ECO:0007669"/>
    <property type="project" value="InterPro"/>
</dbReference>
<dbReference type="PANTHER" id="PTHR30008:SF0">
    <property type="entry name" value="EXODEOXYRIBONUCLEASE 7 LARGE SUBUNIT"/>
    <property type="match status" value="1"/>
</dbReference>